<dbReference type="PANTHER" id="PTHR34985:SF1">
    <property type="entry name" value="SLR0554 PROTEIN"/>
    <property type="match status" value="1"/>
</dbReference>
<dbReference type="Pfam" id="PF05272">
    <property type="entry name" value="VapE-like_dom"/>
    <property type="match status" value="1"/>
</dbReference>
<comment type="caution">
    <text evidence="2">The sequence shown here is derived from an EMBL/GenBank/DDBJ whole genome shotgun (WGS) entry which is preliminary data.</text>
</comment>
<protein>
    <recommendedName>
        <fullName evidence="1">Virulence-associated protein E-like domain-containing protein</fullName>
    </recommendedName>
</protein>
<reference evidence="2 3" key="1">
    <citation type="submission" date="2019-01" db="EMBL/GenBank/DDBJ databases">
        <title>Filimonas sp. strain TTM-71.</title>
        <authorList>
            <person name="Chen W.-M."/>
        </authorList>
    </citation>
    <scope>NUCLEOTIDE SEQUENCE [LARGE SCALE GENOMIC DNA]</scope>
    <source>
        <strain evidence="2 3">TTM-71</strain>
    </source>
</reference>
<evidence type="ECO:0000259" key="1">
    <source>
        <dbReference type="Pfam" id="PF05272"/>
    </source>
</evidence>
<accession>A0A4Q1DC80</accession>
<dbReference type="OrthoDB" id="9801888at2"/>
<proteinExistence type="predicted"/>
<keyword evidence="3" id="KW-1185">Reference proteome</keyword>
<feature type="domain" description="Virulence-associated protein E-like" evidence="1">
    <location>
        <begin position="165"/>
        <end position="377"/>
    </location>
</feature>
<evidence type="ECO:0000313" key="3">
    <source>
        <dbReference type="Proteomes" id="UP000290545"/>
    </source>
</evidence>
<gene>
    <name evidence="2" type="ORF">ESB13_04835</name>
</gene>
<dbReference type="InterPro" id="IPR007936">
    <property type="entry name" value="VapE-like_dom"/>
</dbReference>
<dbReference type="PANTHER" id="PTHR34985">
    <property type="entry name" value="SLR0554 PROTEIN"/>
    <property type="match status" value="1"/>
</dbReference>
<dbReference type="EMBL" id="SDHZ01000001">
    <property type="protein sequence ID" value="RXK86139.1"/>
    <property type="molecule type" value="Genomic_DNA"/>
</dbReference>
<sequence>MFENKIEFNPFDPAFDSEFGKKHAKALTVKMVEVGQNEKKSVIVGKREEAPTTKTTYALKPPKAVQELNDQAIRVEKPKEIDSIAATKEYWQNKYDFRRNDINSCLEFRSLDEHTWRILDDHALNSLYFELHMARINVKREVVGAMLRSDFVSAYNPIHDYIQGLSEWDGHTDYISEFAERVKTTNQAVFNKFFKKWMLAVVASCWLPEATNHLVLLLKGRQGIGKTRWLRSLVPAELKQYCYEGTFNPAKKEQEQLLAERILIILDEFDIKTDRQMDAFKSAVSSEIVNVKKAYAGYSENKSRIASFAGTTNRTNFLNDSTGTRRFFVAEATEINSEPYEHLDMVYAQAFYLLRQDEKFYLSGADIAELNELNADHAAVDLEQEYLSKYVGNATDDNANKIALSATEITEHICEHSPLKFSRNLVQKIGVLLKQNGFRQRKSNGRPVYDVVLLKEE</sequence>
<dbReference type="RefSeq" id="WP_129001889.1">
    <property type="nucleotide sequence ID" value="NZ_SDHZ01000001.1"/>
</dbReference>
<dbReference type="AlphaFoldDB" id="A0A4Q1DC80"/>
<evidence type="ECO:0000313" key="2">
    <source>
        <dbReference type="EMBL" id="RXK86139.1"/>
    </source>
</evidence>
<organism evidence="2 3">
    <name type="scientific">Filimonas effusa</name>
    <dbReference type="NCBI Taxonomy" id="2508721"/>
    <lineage>
        <taxon>Bacteria</taxon>
        <taxon>Pseudomonadati</taxon>
        <taxon>Bacteroidota</taxon>
        <taxon>Chitinophagia</taxon>
        <taxon>Chitinophagales</taxon>
        <taxon>Chitinophagaceae</taxon>
        <taxon>Filimonas</taxon>
    </lineage>
</organism>
<dbReference type="Proteomes" id="UP000290545">
    <property type="component" value="Unassembled WGS sequence"/>
</dbReference>
<name>A0A4Q1DC80_9BACT</name>